<organism evidence="1">
    <name type="scientific">Rhizophora mucronata</name>
    <name type="common">Asiatic mangrove</name>
    <dbReference type="NCBI Taxonomy" id="61149"/>
    <lineage>
        <taxon>Eukaryota</taxon>
        <taxon>Viridiplantae</taxon>
        <taxon>Streptophyta</taxon>
        <taxon>Embryophyta</taxon>
        <taxon>Tracheophyta</taxon>
        <taxon>Spermatophyta</taxon>
        <taxon>Magnoliopsida</taxon>
        <taxon>eudicotyledons</taxon>
        <taxon>Gunneridae</taxon>
        <taxon>Pentapetalae</taxon>
        <taxon>rosids</taxon>
        <taxon>fabids</taxon>
        <taxon>Malpighiales</taxon>
        <taxon>Rhizophoraceae</taxon>
        <taxon>Rhizophora</taxon>
    </lineage>
</organism>
<reference evidence="1" key="1">
    <citation type="submission" date="2018-02" db="EMBL/GenBank/DDBJ databases">
        <title>Rhizophora mucronata_Transcriptome.</title>
        <authorList>
            <person name="Meera S.P."/>
            <person name="Sreeshan A."/>
            <person name="Augustine A."/>
        </authorList>
    </citation>
    <scope>NUCLEOTIDE SEQUENCE</scope>
    <source>
        <tissue evidence="1">Leaf</tissue>
    </source>
</reference>
<proteinExistence type="predicted"/>
<sequence length="20" mass="2313">MLIRSMELLVNPTFSKRSSC</sequence>
<evidence type="ECO:0000313" key="1">
    <source>
        <dbReference type="EMBL" id="MBX44481.1"/>
    </source>
</evidence>
<name>A0A2P2NPX6_RHIMU</name>
<protein>
    <submittedName>
        <fullName evidence="1">Uncharacterized protein</fullName>
    </submittedName>
</protein>
<accession>A0A2P2NPX6</accession>
<dbReference type="AlphaFoldDB" id="A0A2P2NPX6"/>
<dbReference type="EMBL" id="GGEC01063997">
    <property type="protein sequence ID" value="MBX44481.1"/>
    <property type="molecule type" value="Transcribed_RNA"/>
</dbReference>